<evidence type="ECO:0000313" key="6">
    <source>
        <dbReference type="Proteomes" id="UP000294360"/>
    </source>
</evidence>
<dbReference type="KEGG" id="mtun:MTUNDRAET4_0224.2"/>
<keyword evidence="3" id="KW-1133">Transmembrane helix</keyword>
<gene>
    <name evidence="5" type="ORF">MTUNDRAET4_0224</name>
</gene>
<dbReference type="InterPro" id="IPR008217">
    <property type="entry name" value="Ccc1_fam"/>
</dbReference>
<dbReference type="AlphaFoldDB" id="A0A4U8Z7V8"/>
<accession>A0A4U8Z7V8</accession>
<dbReference type="Pfam" id="PF01988">
    <property type="entry name" value="VIT1"/>
    <property type="match status" value="1"/>
</dbReference>
<keyword evidence="2" id="KW-0812">Transmembrane</keyword>
<dbReference type="PANTHER" id="PTHR31851">
    <property type="entry name" value="FE(2+)/MN(2+) TRANSPORTER PCL1"/>
    <property type="match status" value="1"/>
</dbReference>
<evidence type="ECO:0000256" key="1">
    <source>
        <dbReference type="ARBA" id="ARBA00004127"/>
    </source>
</evidence>
<reference evidence="5 6" key="1">
    <citation type="submission" date="2019-03" db="EMBL/GenBank/DDBJ databases">
        <authorList>
            <person name="Kox A.R. M."/>
        </authorList>
    </citation>
    <scope>NUCLEOTIDE SEQUENCE [LARGE SCALE GENOMIC DNA]</scope>
    <source>
        <strain evidence="5">MTUNDRAET4 annotated genome</strain>
        <plasmid evidence="6">3</plasmid>
    </source>
</reference>
<dbReference type="GO" id="GO:0005384">
    <property type="term" value="F:manganese ion transmembrane transporter activity"/>
    <property type="evidence" value="ECO:0007669"/>
    <property type="project" value="InterPro"/>
</dbReference>
<keyword evidence="5" id="KW-0614">Plasmid</keyword>
<protein>
    <submittedName>
        <fullName evidence="5">Uncharacterized protein</fullName>
    </submittedName>
</protein>
<dbReference type="EMBL" id="LR536452">
    <property type="protein sequence ID" value="VFU17737.1"/>
    <property type="molecule type" value="Genomic_DNA"/>
</dbReference>
<name>A0A4U8Z7V8_METTU</name>
<sequence length="69" mass="7133">MMRAVTLHPETHLVSRIGWLRPAVLGANDGIVSTASLIMGVAAASAARSDILVAGIARLARLIHPTGAH</sequence>
<organism evidence="5 6">
    <name type="scientific">Methylocella tundrae</name>
    <dbReference type="NCBI Taxonomy" id="227605"/>
    <lineage>
        <taxon>Bacteria</taxon>
        <taxon>Pseudomonadati</taxon>
        <taxon>Pseudomonadota</taxon>
        <taxon>Alphaproteobacteria</taxon>
        <taxon>Hyphomicrobiales</taxon>
        <taxon>Beijerinckiaceae</taxon>
        <taxon>Methylocella</taxon>
    </lineage>
</organism>
<comment type="subcellular location">
    <subcellularLocation>
        <location evidence="1">Endomembrane system</location>
        <topology evidence="1">Multi-pass membrane protein</topology>
    </subcellularLocation>
</comment>
<dbReference type="GO" id="GO:0012505">
    <property type="term" value="C:endomembrane system"/>
    <property type="evidence" value="ECO:0007669"/>
    <property type="project" value="UniProtKB-SubCell"/>
</dbReference>
<evidence type="ECO:0000256" key="3">
    <source>
        <dbReference type="ARBA" id="ARBA00022989"/>
    </source>
</evidence>
<geneLocation type="plasmid" evidence="5 6">
    <name>3</name>
</geneLocation>
<dbReference type="GO" id="GO:0030026">
    <property type="term" value="P:intracellular manganese ion homeostasis"/>
    <property type="evidence" value="ECO:0007669"/>
    <property type="project" value="InterPro"/>
</dbReference>
<proteinExistence type="predicted"/>
<dbReference type="Proteomes" id="UP000294360">
    <property type="component" value="Plasmid 3"/>
</dbReference>
<keyword evidence="4" id="KW-0472">Membrane</keyword>
<evidence type="ECO:0000313" key="5">
    <source>
        <dbReference type="EMBL" id="VFU17737.1"/>
    </source>
</evidence>
<evidence type="ECO:0000256" key="4">
    <source>
        <dbReference type="ARBA" id="ARBA00023136"/>
    </source>
</evidence>
<evidence type="ECO:0000256" key="2">
    <source>
        <dbReference type="ARBA" id="ARBA00022692"/>
    </source>
</evidence>